<reference evidence="1 2" key="1">
    <citation type="submission" date="2023-07" db="EMBL/GenBank/DDBJ databases">
        <title>Sequencing the genomes of 1000 actinobacteria strains.</title>
        <authorList>
            <person name="Klenk H.-P."/>
        </authorList>
    </citation>
    <scope>NUCLEOTIDE SEQUENCE [LARGE SCALE GENOMIC DNA]</scope>
    <source>
        <strain evidence="1 2">DSM 14555</strain>
    </source>
</reference>
<proteinExistence type="predicted"/>
<sequence>MSTIFWEKEPDWPGLLPAQLYKDLKGWAHFFNEHADHGTGLFGSEELRRHFDLEGFRLRDELEQAVGDKFRFRLRLWF</sequence>
<dbReference type="Proteomes" id="UP001185069">
    <property type="component" value="Unassembled WGS sequence"/>
</dbReference>
<dbReference type="EMBL" id="JAVDQF010000001">
    <property type="protein sequence ID" value="MDR6268361.1"/>
    <property type="molecule type" value="Genomic_DNA"/>
</dbReference>
<evidence type="ECO:0000313" key="1">
    <source>
        <dbReference type="EMBL" id="MDR6268361.1"/>
    </source>
</evidence>
<name>A0ABU1J7G2_9MICC</name>
<keyword evidence="2" id="KW-1185">Reference proteome</keyword>
<comment type="caution">
    <text evidence="1">The sequence shown here is derived from an EMBL/GenBank/DDBJ whole genome shotgun (WGS) entry which is preliminary data.</text>
</comment>
<dbReference type="RefSeq" id="WP_309795997.1">
    <property type="nucleotide sequence ID" value="NZ_BAAAHY010000006.1"/>
</dbReference>
<evidence type="ECO:0000313" key="2">
    <source>
        <dbReference type="Proteomes" id="UP001185069"/>
    </source>
</evidence>
<gene>
    <name evidence="1" type="ORF">JOE69_000599</name>
</gene>
<organism evidence="1 2">
    <name type="scientific">Arthrobacter russicus</name>
    <dbReference type="NCBI Taxonomy" id="172040"/>
    <lineage>
        <taxon>Bacteria</taxon>
        <taxon>Bacillati</taxon>
        <taxon>Actinomycetota</taxon>
        <taxon>Actinomycetes</taxon>
        <taxon>Micrococcales</taxon>
        <taxon>Micrococcaceae</taxon>
        <taxon>Arthrobacter</taxon>
    </lineage>
</organism>
<protein>
    <submittedName>
        <fullName evidence="1">Uncharacterized protein</fullName>
    </submittedName>
</protein>
<accession>A0ABU1J7G2</accession>